<dbReference type="Proteomes" id="UP001057998">
    <property type="component" value="Chromosome 1"/>
</dbReference>
<feature type="transmembrane region" description="Helical" evidence="1">
    <location>
        <begin position="94"/>
        <end position="112"/>
    </location>
</feature>
<proteinExistence type="predicted"/>
<evidence type="ECO:0000313" key="2">
    <source>
        <dbReference type="EMBL" id="UTV27070.1"/>
    </source>
</evidence>
<keyword evidence="1" id="KW-1133">Transmembrane helix</keyword>
<keyword evidence="1" id="KW-0472">Membrane</keyword>
<dbReference type="InterPro" id="IPR021318">
    <property type="entry name" value="DUF2919"/>
</dbReference>
<sequence length="151" mass="17185">MLYPIEAYDKHGLLKPSGMLWLTLAFSAKGWLIFLMAGASRTQGAQLLEVFYPLRDHLYVAMGVGLPALLLMWLSGQRYKKNQWITAIWQQGKVILLLAYLADGLSQGYQLALSQGVFRWPQAVNLLLTLWLLAYLIRSTRVRNTFADQPE</sequence>
<dbReference type="Pfam" id="PF11143">
    <property type="entry name" value="DUF2919"/>
    <property type="match status" value="1"/>
</dbReference>
<evidence type="ECO:0000256" key="1">
    <source>
        <dbReference type="SAM" id="Phobius"/>
    </source>
</evidence>
<protein>
    <submittedName>
        <fullName evidence="2">DUF2919 domain-containing protein</fullName>
    </submittedName>
</protein>
<evidence type="ECO:0000313" key="3">
    <source>
        <dbReference type="Proteomes" id="UP001057998"/>
    </source>
</evidence>
<reference evidence="2" key="1">
    <citation type="submission" date="2022-07" db="EMBL/GenBank/DDBJ databases">
        <title>Genome sequencing of Photobacterium atrarenae GJH2-4.</title>
        <authorList>
            <person name="Park S.-J."/>
        </authorList>
    </citation>
    <scope>NUCLEOTIDE SEQUENCE</scope>
    <source>
        <strain evidence="2">GJH2-4</strain>
    </source>
</reference>
<dbReference type="RefSeq" id="WP_255388284.1">
    <property type="nucleotide sequence ID" value="NZ_CP101508.1"/>
</dbReference>
<keyword evidence="1" id="KW-0812">Transmembrane</keyword>
<feature type="transmembrane region" description="Helical" evidence="1">
    <location>
        <begin position="57"/>
        <end position="74"/>
    </location>
</feature>
<organism evidence="2 3">
    <name type="scientific">Photobacterium atrarenae</name>
    <dbReference type="NCBI Taxonomy" id="865757"/>
    <lineage>
        <taxon>Bacteria</taxon>
        <taxon>Pseudomonadati</taxon>
        <taxon>Pseudomonadota</taxon>
        <taxon>Gammaproteobacteria</taxon>
        <taxon>Vibrionales</taxon>
        <taxon>Vibrionaceae</taxon>
        <taxon>Photobacterium</taxon>
    </lineage>
</organism>
<dbReference type="EMBL" id="CP101508">
    <property type="protein sequence ID" value="UTV27070.1"/>
    <property type="molecule type" value="Genomic_DNA"/>
</dbReference>
<gene>
    <name evidence="2" type="ORF">NNL38_12065</name>
</gene>
<accession>A0ABY5GE49</accession>
<feature type="transmembrane region" description="Helical" evidence="1">
    <location>
        <begin position="20"/>
        <end position="37"/>
    </location>
</feature>
<feature type="transmembrane region" description="Helical" evidence="1">
    <location>
        <begin position="118"/>
        <end position="137"/>
    </location>
</feature>
<name>A0ABY5GE49_9GAMM</name>
<keyword evidence="3" id="KW-1185">Reference proteome</keyword>